<gene>
    <name evidence="4" type="ORF">E4T21_02785</name>
</gene>
<keyword evidence="2" id="KW-0012">Acyltransferase</keyword>
<dbReference type="KEGG" id="hbh:E4T21_02785"/>
<dbReference type="EMBL" id="CP038437">
    <property type="protein sequence ID" value="QEM80597.2"/>
    <property type="molecule type" value="Genomic_DNA"/>
</dbReference>
<proteinExistence type="predicted"/>
<dbReference type="Proteomes" id="UP000324285">
    <property type="component" value="Chromosome"/>
</dbReference>
<feature type="domain" description="N-acetyltransferase" evidence="3">
    <location>
        <begin position="1"/>
        <end position="169"/>
    </location>
</feature>
<dbReference type="RefSeq" id="WP_187775095.1">
    <property type="nucleotide sequence ID" value="NZ_CP038437.2"/>
</dbReference>
<dbReference type="PANTHER" id="PTHR43877:SF1">
    <property type="entry name" value="ACETYLTRANSFERASE"/>
    <property type="match status" value="1"/>
</dbReference>
<protein>
    <submittedName>
        <fullName evidence="4">GNAT family N-acetyltransferase</fullName>
    </submittedName>
</protein>
<keyword evidence="5" id="KW-1185">Reference proteome</keyword>
<reference evidence="4" key="1">
    <citation type="submission" date="2021-02" db="EMBL/GenBank/DDBJ databases">
        <title>Strain Y2R2, a novel species of the genus Halomonas.</title>
        <authorList>
            <person name="Huang H."/>
        </authorList>
    </citation>
    <scope>NUCLEOTIDE SEQUENCE</scope>
    <source>
        <strain evidence="4">Y2R2</strain>
    </source>
</reference>
<dbReference type="PANTHER" id="PTHR43877">
    <property type="entry name" value="AMINOALKYLPHOSPHONATE N-ACETYLTRANSFERASE-RELATED-RELATED"/>
    <property type="match status" value="1"/>
</dbReference>
<dbReference type="Pfam" id="PF00583">
    <property type="entry name" value="Acetyltransf_1"/>
    <property type="match status" value="1"/>
</dbReference>
<dbReference type="PROSITE" id="PS51186">
    <property type="entry name" value="GNAT"/>
    <property type="match status" value="1"/>
</dbReference>
<dbReference type="AlphaFoldDB" id="A0A856QKZ6"/>
<evidence type="ECO:0000256" key="2">
    <source>
        <dbReference type="ARBA" id="ARBA00023315"/>
    </source>
</evidence>
<dbReference type="InterPro" id="IPR016181">
    <property type="entry name" value="Acyl_CoA_acyltransferase"/>
</dbReference>
<organism evidence="4 5">
    <name type="scientific">Halomonas binhaiensis</name>
    <dbReference type="NCBI Taxonomy" id="2562282"/>
    <lineage>
        <taxon>Bacteria</taxon>
        <taxon>Pseudomonadati</taxon>
        <taxon>Pseudomonadota</taxon>
        <taxon>Gammaproteobacteria</taxon>
        <taxon>Oceanospirillales</taxon>
        <taxon>Halomonadaceae</taxon>
        <taxon>Halomonas</taxon>
    </lineage>
</organism>
<sequence length="177" mass="20224">MRIRPARDADALEVARIHVHAWQAAYAEILADDYLENLSIKEKAAYWERVIHQSHAKILVAESPDGIQGWIVYGPARDPDALPGTGEIHAFYVCPKCWGQGIGHELWQECRSRLVALRCKEVTLWLLEGNQRAARFYESLGFAYEFGSRQIFRLGGREVAELRYRKCLGGPEEDLVR</sequence>
<evidence type="ECO:0000313" key="4">
    <source>
        <dbReference type="EMBL" id="QEM80597.2"/>
    </source>
</evidence>
<dbReference type="GO" id="GO:0016747">
    <property type="term" value="F:acyltransferase activity, transferring groups other than amino-acyl groups"/>
    <property type="evidence" value="ECO:0007669"/>
    <property type="project" value="InterPro"/>
</dbReference>
<accession>A0A856QKZ6</accession>
<dbReference type="Gene3D" id="3.40.630.30">
    <property type="match status" value="1"/>
</dbReference>
<evidence type="ECO:0000313" key="5">
    <source>
        <dbReference type="Proteomes" id="UP000324285"/>
    </source>
</evidence>
<dbReference type="CDD" id="cd04301">
    <property type="entry name" value="NAT_SF"/>
    <property type="match status" value="1"/>
</dbReference>
<evidence type="ECO:0000259" key="3">
    <source>
        <dbReference type="PROSITE" id="PS51186"/>
    </source>
</evidence>
<name>A0A856QKZ6_9GAMM</name>
<dbReference type="SUPFAM" id="SSF55729">
    <property type="entry name" value="Acyl-CoA N-acyltransferases (Nat)"/>
    <property type="match status" value="1"/>
</dbReference>
<keyword evidence="1" id="KW-0808">Transferase</keyword>
<dbReference type="InterPro" id="IPR000182">
    <property type="entry name" value="GNAT_dom"/>
</dbReference>
<dbReference type="InterPro" id="IPR050832">
    <property type="entry name" value="Bact_Acetyltransf"/>
</dbReference>
<evidence type="ECO:0000256" key="1">
    <source>
        <dbReference type="ARBA" id="ARBA00022679"/>
    </source>
</evidence>